<evidence type="ECO:0000259" key="2">
    <source>
        <dbReference type="Pfam" id="PF07331"/>
    </source>
</evidence>
<feature type="transmembrane region" description="Helical" evidence="1">
    <location>
        <begin position="12"/>
        <end position="30"/>
    </location>
</feature>
<dbReference type="Pfam" id="PF07331">
    <property type="entry name" value="TctB"/>
    <property type="match status" value="1"/>
</dbReference>
<feature type="transmembrane region" description="Helical" evidence="1">
    <location>
        <begin position="83"/>
        <end position="105"/>
    </location>
</feature>
<keyword evidence="1" id="KW-1133">Transmembrane helix</keyword>
<protein>
    <submittedName>
        <fullName evidence="3">Putative tricarboxylic transport membrane protein</fullName>
    </submittedName>
</protein>
<evidence type="ECO:0000313" key="4">
    <source>
        <dbReference type="Proteomes" id="UP000199073"/>
    </source>
</evidence>
<reference evidence="3 4" key="1">
    <citation type="submission" date="2016-10" db="EMBL/GenBank/DDBJ databases">
        <authorList>
            <person name="de Groot N.N."/>
        </authorList>
    </citation>
    <scope>NUCLEOTIDE SEQUENCE [LARGE SCALE GENOMIC DNA]</scope>
    <source>
        <strain evidence="3 4">DSM 12130</strain>
    </source>
</reference>
<dbReference type="Proteomes" id="UP000199073">
    <property type="component" value="Unassembled WGS sequence"/>
</dbReference>
<evidence type="ECO:0000256" key="1">
    <source>
        <dbReference type="SAM" id="Phobius"/>
    </source>
</evidence>
<dbReference type="STRING" id="91360.SAMN05660330_03826"/>
<dbReference type="InterPro" id="IPR009936">
    <property type="entry name" value="DUF1468"/>
</dbReference>
<name>A0A1H0V1U2_9BACT</name>
<gene>
    <name evidence="3" type="ORF">SAMN05660330_03826</name>
</gene>
<organism evidence="3 4">
    <name type="scientific">Desulforhopalus singaporensis</name>
    <dbReference type="NCBI Taxonomy" id="91360"/>
    <lineage>
        <taxon>Bacteria</taxon>
        <taxon>Pseudomonadati</taxon>
        <taxon>Thermodesulfobacteriota</taxon>
        <taxon>Desulfobulbia</taxon>
        <taxon>Desulfobulbales</taxon>
        <taxon>Desulfocapsaceae</taxon>
        <taxon>Desulforhopalus</taxon>
    </lineage>
</organism>
<accession>A0A1H0V1U2</accession>
<dbReference type="AlphaFoldDB" id="A0A1H0V1U2"/>
<dbReference type="RefSeq" id="WP_176761319.1">
    <property type="nucleotide sequence ID" value="NZ_FNJI01000039.1"/>
</dbReference>
<feature type="transmembrane region" description="Helical" evidence="1">
    <location>
        <begin position="117"/>
        <end position="135"/>
    </location>
</feature>
<keyword evidence="1" id="KW-0812">Transmembrane</keyword>
<evidence type="ECO:0000313" key="3">
    <source>
        <dbReference type="EMBL" id="SDP72314.1"/>
    </source>
</evidence>
<proteinExistence type="predicted"/>
<keyword evidence="4" id="KW-1185">Reference proteome</keyword>
<dbReference type="EMBL" id="FNJI01000039">
    <property type="protein sequence ID" value="SDP72314.1"/>
    <property type="molecule type" value="Genomic_DNA"/>
</dbReference>
<keyword evidence="1" id="KW-0472">Membrane</keyword>
<sequence length="155" mass="17044">MKTGTLDKIYGAIFMAAAGFLYLVSFEYRVAGRAISQNPVWYPRILLVLMMGAAIILFIRGMVKSSADSIPAIDSRVLSGAMIATGIYLILFQNIGFIWATLLLIPSMSCFLGARRPWVIVSVTVGFTLLVWYGFNDLLNVQPPGIALPSLRSMF</sequence>
<feature type="transmembrane region" description="Helical" evidence="1">
    <location>
        <begin position="42"/>
        <end position="63"/>
    </location>
</feature>
<feature type="domain" description="DUF1468" evidence="2">
    <location>
        <begin position="10"/>
        <end position="142"/>
    </location>
</feature>